<dbReference type="Proteomes" id="UP001141629">
    <property type="component" value="Unassembled WGS sequence"/>
</dbReference>
<protein>
    <submittedName>
        <fullName evidence="1">Uncharacterized protein</fullName>
    </submittedName>
</protein>
<evidence type="ECO:0000313" key="1">
    <source>
        <dbReference type="EMBL" id="MCV7422195.1"/>
    </source>
</evidence>
<reference evidence="1" key="1">
    <citation type="submission" date="2020-07" db="EMBL/GenBank/DDBJ databases">
        <authorList>
            <person name="Pettersson B.M.F."/>
            <person name="Behra P.R.K."/>
            <person name="Ramesh M."/>
            <person name="Das S."/>
            <person name="Dasgupta S."/>
            <person name="Kirsebom L.A."/>
        </authorList>
    </citation>
    <scope>NUCLEOTIDE SEQUENCE</scope>
    <source>
        <strain evidence="1">DSM 44838</strain>
    </source>
</reference>
<dbReference type="EMBL" id="JACKVK010000008">
    <property type="protein sequence ID" value="MCV7422195.1"/>
    <property type="molecule type" value="Genomic_DNA"/>
</dbReference>
<name>A0A9X3BUE8_9MYCO</name>
<reference evidence="1" key="2">
    <citation type="journal article" date="2022" name="BMC Genomics">
        <title>Comparative genome analysis of mycobacteria focusing on tRNA and non-coding RNA.</title>
        <authorList>
            <person name="Behra P.R.K."/>
            <person name="Pettersson B.M.F."/>
            <person name="Ramesh M."/>
            <person name="Das S."/>
            <person name="Dasgupta S."/>
            <person name="Kirsebom L.A."/>
        </authorList>
    </citation>
    <scope>NUCLEOTIDE SEQUENCE</scope>
    <source>
        <strain evidence="1">DSM 44838</strain>
    </source>
</reference>
<sequence>MAGFLAEWYRIELTEAAVERFTNMMALAAEEVSTDAARVRLVMTVSVPADDALYGVFEAKTPEEILRTCARAGALPQRLTPRVQTCIATVPRAS</sequence>
<dbReference type="AlphaFoldDB" id="A0A9X3BUE8"/>
<keyword evidence="2" id="KW-1185">Reference proteome</keyword>
<organism evidence="1 2">
    <name type="scientific">Mycobacterium yunnanensis</name>
    <dbReference type="NCBI Taxonomy" id="368477"/>
    <lineage>
        <taxon>Bacteria</taxon>
        <taxon>Bacillati</taxon>
        <taxon>Actinomycetota</taxon>
        <taxon>Actinomycetes</taxon>
        <taxon>Mycobacteriales</taxon>
        <taxon>Mycobacteriaceae</taxon>
        <taxon>Mycobacterium</taxon>
    </lineage>
</organism>
<accession>A0A9X3BUE8</accession>
<dbReference type="RefSeq" id="WP_263996931.1">
    <property type="nucleotide sequence ID" value="NZ_JACKVK010000008.1"/>
</dbReference>
<comment type="caution">
    <text evidence="1">The sequence shown here is derived from an EMBL/GenBank/DDBJ whole genome shotgun (WGS) entry which is preliminary data.</text>
</comment>
<gene>
    <name evidence="1" type="ORF">H7K45_16720</name>
</gene>
<evidence type="ECO:0000313" key="2">
    <source>
        <dbReference type="Proteomes" id="UP001141629"/>
    </source>
</evidence>
<proteinExistence type="predicted"/>